<evidence type="ECO:0000313" key="3">
    <source>
        <dbReference type="EMBL" id="GEN80245.1"/>
    </source>
</evidence>
<sequence length="195" mass="20313">MDLAALSKAEREALAADPGTEPEVLAELASDFYLLPTLVANPTTPQDTLRGIYRDFPHLRPADPGPLGEAPDDEAAAAIAAFRKRREAEAAIEGYRRRQTTPRPGGSSAQYVQVLDANGRAVQVPLSALRNQGTNGLAIASFVLSLVGGSVLAVILGHVAKGQIAQTGENGEGLATAGLVIGYASIAFFLLLLAL</sequence>
<keyword evidence="4" id="KW-1185">Reference proteome</keyword>
<comment type="caution">
    <text evidence="3">The sequence shown here is derived from an EMBL/GenBank/DDBJ whole genome shotgun (WGS) entry which is preliminary data.</text>
</comment>
<feature type="domain" description="DUF4190" evidence="2">
    <location>
        <begin position="137"/>
        <end position="192"/>
    </location>
</feature>
<reference evidence="3 4" key="1">
    <citation type="submission" date="2019-07" db="EMBL/GenBank/DDBJ databases">
        <title>Whole genome shotgun sequence of Actinotalea fermentans NBRC 105374.</title>
        <authorList>
            <person name="Hosoyama A."/>
            <person name="Uohara A."/>
            <person name="Ohji S."/>
            <person name="Ichikawa N."/>
        </authorList>
    </citation>
    <scope>NUCLEOTIDE SEQUENCE [LARGE SCALE GENOMIC DNA]</scope>
    <source>
        <strain evidence="3 4">NBRC 105374</strain>
    </source>
</reference>
<feature type="transmembrane region" description="Helical" evidence="1">
    <location>
        <begin position="137"/>
        <end position="159"/>
    </location>
</feature>
<dbReference type="EMBL" id="BJYK01000005">
    <property type="protein sequence ID" value="GEN80245.1"/>
    <property type="molecule type" value="Genomic_DNA"/>
</dbReference>
<evidence type="ECO:0000313" key="4">
    <source>
        <dbReference type="Proteomes" id="UP000321484"/>
    </source>
</evidence>
<dbReference type="AlphaFoldDB" id="A0A511YYG6"/>
<name>A0A511YYG6_9CELL</name>
<proteinExistence type="predicted"/>
<accession>A0A511YYG6</accession>
<dbReference type="InterPro" id="IPR025241">
    <property type="entry name" value="DUF4190"/>
</dbReference>
<keyword evidence="1" id="KW-0812">Transmembrane</keyword>
<evidence type="ECO:0000259" key="2">
    <source>
        <dbReference type="Pfam" id="PF13828"/>
    </source>
</evidence>
<keyword evidence="1" id="KW-1133">Transmembrane helix</keyword>
<feature type="transmembrane region" description="Helical" evidence="1">
    <location>
        <begin position="174"/>
        <end position="194"/>
    </location>
</feature>
<keyword evidence="1" id="KW-0472">Membrane</keyword>
<protein>
    <recommendedName>
        <fullName evidence="2">DUF4190 domain-containing protein</fullName>
    </recommendedName>
</protein>
<evidence type="ECO:0000256" key="1">
    <source>
        <dbReference type="SAM" id="Phobius"/>
    </source>
</evidence>
<dbReference type="OrthoDB" id="4374883at2"/>
<dbReference type="RefSeq" id="WP_146819562.1">
    <property type="nucleotide sequence ID" value="NZ_BJYK01000005.1"/>
</dbReference>
<organism evidence="3 4">
    <name type="scientific">Actinotalea fermentans</name>
    <dbReference type="NCBI Taxonomy" id="43671"/>
    <lineage>
        <taxon>Bacteria</taxon>
        <taxon>Bacillati</taxon>
        <taxon>Actinomycetota</taxon>
        <taxon>Actinomycetes</taxon>
        <taxon>Micrococcales</taxon>
        <taxon>Cellulomonadaceae</taxon>
        <taxon>Actinotalea</taxon>
    </lineage>
</organism>
<gene>
    <name evidence="3" type="ORF">AFE02nite_19790</name>
</gene>
<dbReference type="Pfam" id="PF13828">
    <property type="entry name" value="DUF4190"/>
    <property type="match status" value="1"/>
</dbReference>
<dbReference type="Proteomes" id="UP000321484">
    <property type="component" value="Unassembled WGS sequence"/>
</dbReference>